<evidence type="ECO:0000313" key="3">
    <source>
        <dbReference type="Proteomes" id="UP000199577"/>
    </source>
</evidence>
<evidence type="ECO:0000256" key="1">
    <source>
        <dbReference type="SAM" id="Phobius"/>
    </source>
</evidence>
<accession>A0A1I1FZ88</accession>
<keyword evidence="1" id="KW-0472">Membrane</keyword>
<feature type="transmembrane region" description="Helical" evidence="1">
    <location>
        <begin position="83"/>
        <end position="100"/>
    </location>
</feature>
<feature type="transmembrane region" description="Helical" evidence="1">
    <location>
        <begin position="255"/>
        <end position="277"/>
    </location>
</feature>
<gene>
    <name evidence="2" type="ORF">SAMN05421747_103235</name>
</gene>
<feature type="transmembrane region" description="Helical" evidence="1">
    <location>
        <begin position="321"/>
        <end position="340"/>
    </location>
</feature>
<sequence>MKLPTFNHLSKNAGAIFVRFPTLAVTAIVATALCCFLIDDPTIDQQWQNDLWLAVAVCNLLFTLGLSADLFSESRGYTPARKWLMRLAAIGVCVGLYCLLKPDYRGADIVRLGLFAFAFHQLVAFAPFINRAGSVEFWHFNKVIFLHFLTAVFYSAALFAGLAVAVFGVEQLFNLNLSSAIYGQLFAVLGIGFNTLFFLAGVPKAFDAGSLDMRYPKGLQVFTQYVLVPLMTIYLCILLVYEIKILVEWQLPKGMVATLILGYAVFGILSLLLIWPIKDDKGNRWVQLFSRFFYLTMIPLIILLGFAIYKRVSDYGVTEERYILIILGVWLTGVSIYFLVFRKDNIKIIPVSLFICVLLGTYGPQGAASVSRQSQLRRLAKLMDAEPGEGASGEKASIVSYLVEVHGLPTLQRFTEVDLTAVEQSILQSHTDEPRYKIIELKRDTAFKLLHVSPAAAQRQYFYVNREHRNVIPLTGYDYGYKIESHQAISTVVDLGGQQCDIQIDGETKQVKIEFEGDSTIAFDLKPLTLEILAAHKAGTLERDTSRGKSTYSYSSERMRLTGANRRFDVVFLIDELNGDLYSVDKQPSRGLGYSGMLLFRKR</sequence>
<protein>
    <recommendedName>
        <fullName evidence="4">DUF4153 domain-containing protein</fullName>
    </recommendedName>
</protein>
<feature type="transmembrane region" description="Helical" evidence="1">
    <location>
        <begin position="20"/>
        <end position="39"/>
    </location>
</feature>
<feature type="transmembrane region" description="Helical" evidence="1">
    <location>
        <begin position="112"/>
        <end position="129"/>
    </location>
</feature>
<evidence type="ECO:0000313" key="2">
    <source>
        <dbReference type="EMBL" id="SFC04342.1"/>
    </source>
</evidence>
<keyword evidence="1" id="KW-0812">Transmembrane</keyword>
<reference evidence="2 3" key="1">
    <citation type="submission" date="2016-10" db="EMBL/GenBank/DDBJ databases">
        <authorList>
            <person name="de Groot N.N."/>
        </authorList>
    </citation>
    <scope>NUCLEOTIDE SEQUENCE [LARGE SCALE GENOMIC DNA]</scope>
    <source>
        <strain evidence="2 3">DSM 22900</strain>
    </source>
</reference>
<dbReference type="STRING" id="623281.SAMN05421747_103235"/>
<dbReference type="InterPro" id="IPR025291">
    <property type="entry name" value="DUF4153"/>
</dbReference>
<evidence type="ECO:0008006" key="4">
    <source>
        <dbReference type="Google" id="ProtNLM"/>
    </source>
</evidence>
<dbReference type="EMBL" id="FOLL01000003">
    <property type="protein sequence ID" value="SFC04342.1"/>
    <property type="molecule type" value="Genomic_DNA"/>
</dbReference>
<keyword evidence="1" id="KW-1133">Transmembrane helix</keyword>
<organism evidence="2 3">
    <name type="scientific">Parapedobacter composti</name>
    <dbReference type="NCBI Taxonomy" id="623281"/>
    <lineage>
        <taxon>Bacteria</taxon>
        <taxon>Pseudomonadati</taxon>
        <taxon>Bacteroidota</taxon>
        <taxon>Sphingobacteriia</taxon>
        <taxon>Sphingobacteriales</taxon>
        <taxon>Sphingobacteriaceae</taxon>
        <taxon>Parapedobacter</taxon>
    </lineage>
</organism>
<name>A0A1I1FZ88_9SPHI</name>
<dbReference type="AlphaFoldDB" id="A0A1I1FZ88"/>
<keyword evidence="3" id="KW-1185">Reference proteome</keyword>
<feature type="transmembrane region" description="Helical" evidence="1">
    <location>
        <begin position="222"/>
        <end position="243"/>
    </location>
</feature>
<feature type="transmembrane region" description="Helical" evidence="1">
    <location>
        <begin position="181"/>
        <end position="202"/>
    </location>
</feature>
<proteinExistence type="predicted"/>
<dbReference type="Pfam" id="PF13687">
    <property type="entry name" value="DUF4153"/>
    <property type="match status" value="1"/>
</dbReference>
<feature type="transmembrane region" description="Helical" evidence="1">
    <location>
        <begin position="289"/>
        <end position="309"/>
    </location>
</feature>
<dbReference type="OrthoDB" id="9809196at2"/>
<feature type="transmembrane region" description="Helical" evidence="1">
    <location>
        <begin position="51"/>
        <end position="71"/>
    </location>
</feature>
<feature type="transmembrane region" description="Helical" evidence="1">
    <location>
        <begin position="144"/>
        <end position="169"/>
    </location>
</feature>
<dbReference type="RefSeq" id="WP_090972138.1">
    <property type="nucleotide sequence ID" value="NZ_FOLL01000003.1"/>
</dbReference>
<dbReference type="Proteomes" id="UP000199577">
    <property type="component" value="Unassembled WGS sequence"/>
</dbReference>